<evidence type="ECO:0000256" key="1">
    <source>
        <dbReference type="SAM" id="MobiDB-lite"/>
    </source>
</evidence>
<sequence length="121" mass="13779">MAHQLHLDPVSSYTHGCHGYVPDNPPSRLRSGTAIRHLTTVTGRRAANKYQMKHVPTASHPSYRGRASPNSIVRWHNVLRDVVTMSCDHIFHPLWRPRSAEHTRTHSVPHAAFAGPRTRRR</sequence>
<dbReference type="EMBL" id="KK207899">
    <property type="protein sequence ID" value="EZF49674.1"/>
    <property type="molecule type" value="Genomic_DNA"/>
</dbReference>
<dbReference type="AlphaFoldDB" id="A0A022VUR4"/>
<accession>A0A022VUR4</accession>
<reference evidence="2" key="1">
    <citation type="submission" date="2014-02" db="EMBL/GenBank/DDBJ databases">
        <title>The Genome Sequence of Trichophyton rubrum (morphotype fischeri) CBS 288.86.</title>
        <authorList>
            <consortium name="The Broad Institute Genomics Platform"/>
            <person name="Cuomo C.A."/>
            <person name="White T.C."/>
            <person name="Graser Y."/>
            <person name="Martinez-Rossi N."/>
            <person name="Heitman J."/>
            <person name="Young S.K."/>
            <person name="Zeng Q."/>
            <person name="Gargeya S."/>
            <person name="Abouelleil A."/>
            <person name="Alvarado L."/>
            <person name="Chapman S.B."/>
            <person name="Gainer-Dewar J."/>
            <person name="Goldberg J."/>
            <person name="Griggs A."/>
            <person name="Gujja S."/>
            <person name="Hansen M."/>
            <person name="Howarth C."/>
            <person name="Imamovic A."/>
            <person name="Larimer J."/>
            <person name="Martinez D."/>
            <person name="Murphy C."/>
            <person name="Pearson M.D."/>
            <person name="Persinoti G."/>
            <person name="Poon T."/>
            <person name="Priest M."/>
            <person name="Roberts A.D."/>
            <person name="Saif S."/>
            <person name="Shea T.D."/>
            <person name="Sykes S.N."/>
            <person name="Wortman J."/>
            <person name="Nusbaum C."/>
            <person name="Birren B."/>
        </authorList>
    </citation>
    <scope>NUCLEOTIDE SEQUENCE [LARGE SCALE GENOMIC DNA]</scope>
    <source>
        <strain evidence="2">CBS 288.86</strain>
    </source>
</reference>
<gene>
    <name evidence="2" type="ORF">H103_06808</name>
</gene>
<dbReference type="HOGENOM" id="CLU_2039732_0_0_1"/>
<organism evidence="2">
    <name type="scientific">Trichophyton rubrum CBS 288.86</name>
    <dbReference type="NCBI Taxonomy" id="1215330"/>
    <lineage>
        <taxon>Eukaryota</taxon>
        <taxon>Fungi</taxon>
        <taxon>Dikarya</taxon>
        <taxon>Ascomycota</taxon>
        <taxon>Pezizomycotina</taxon>
        <taxon>Eurotiomycetes</taxon>
        <taxon>Eurotiomycetidae</taxon>
        <taxon>Onygenales</taxon>
        <taxon>Arthrodermataceae</taxon>
        <taxon>Trichophyton</taxon>
    </lineage>
</organism>
<evidence type="ECO:0000313" key="2">
    <source>
        <dbReference type="EMBL" id="EZF49674.1"/>
    </source>
</evidence>
<feature type="region of interest" description="Disordered" evidence="1">
    <location>
        <begin position="100"/>
        <end position="121"/>
    </location>
</feature>
<dbReference type="Proteomes" id="UP000023758">
    <property type="component" value="Unassembled WGS sequence"/>
</dbReference>
<name>A0A022VUR4_TRIRU</name>
<proteinExistence type="predicted"/>
<protein>
    <submittedName>
        <fullName evidence="2">Uncharacterized protein</fullName>
    </submittedName>
</protein>